<feature type="chain" id="PRO_5035275224" evidence="2">
    <location>
        <begin position="20"/>
        <end position="448"/>
    </location>
</feature>
<keyword evidence="4" id="KW-1185">Reference proteome</keyword>
<feature type="compositionally biased region" description="Polar residues" evidence="1">
    <location>
        <begin position="310"/>
        <end position="327"/>
    </location>
</feature>
<evidence type="ECO:0000313" key="4">
    <source>
        <dbReference type="Proteomes" id="UP000708208"/>
    </source>
</evidence>
<proteinExistence type="predicted"/>
<feature type="signal peptide" evidence="2">
    <location>
        <begin position="1"/>
        <end position="19"/>
    </location>
</feature>
<feature type="region of interest" description="Disordered" evidence="1">
    <location>
        <begin position="293"/>
        <end position="420"/>
    </location>
</feature>
<feature type="compositionally biased region" description="Polar residues" evidence="1">
    <location>
        <begin position="293"/>
        <end position="303"/>
    </location>
</feature>
<reference evidence="3" key="1">
    <citation type="submission" date="2021-06" db="EMBL/GenBank/DDBJ databases">
        <authorList>
            <person name="Hodson N. C."/>
            <person name="Mongue J. A."/>
            <person name="Jaron S. K."/>
        </authorList>
    </citation>
    <scope>NUCLEOTIDE SEQUENCE</scope>
</reference>
<feature type="region of interest" description="Disordered" evidence="1">
    <location>
        <begin position="233"/>
        <end position="258"/>
    </location>
</feature>
<feature type="compositionally biased region" description="Polar residues" evidence="1">
    <location>
        <begin position="233"/>
        <end position="254"/>
    </location>
</feature>
<dbReference type="AlphaFoldDB" id="A0A8J2PXR4"/>
<gene>
    <name evidence="3" type="ORF">AFUS01_LOCUS46524</name>
</gene>
<dbReference type="PANTHER" id="PTHR41153">
    <property type="entry name" value="RE41427P"/>
    <property type="match status" value="1"/>
</dbReference>
<keyword evidence="2" id="KW-0732">Signal</keyword>
<comment type="caution">
    <text evidence="3">The sequence shown here is derived from an EMBL/GenBank/DDBJ whole genome shotgun (WGS) entry which is preliminary data.</text>
</comment>
<evidence type="ECO:0000256" key="2">
    <source>
        <dbReference type="SAM" id="SignalP"/>
    </source>
</evidence>
<dbReference type="EMBL" id="CAJVCH010571395">
    <property type="protein sequence ID" value="CAG7837404.1"/>
    <property type="molecule type" value="Genomic_DNA"/>
</dbReference>
<dbReference type="OrthoDB" id="10055432at2759"/>
<dbReference type="Proteomes" id="UP000708208">
    <property type="component" value="Unassembled WGS sequence"/>
</dbReference>
<organism evidence="3 4">
    <name type="scientific">Allacma fusca</name>
    <dbReference type="NCBI Taxonomy" id="39272"/>
    <lineage>
        <taxon>Eukaryota</taxon>
        <taxon>Metazoa</taxon>
        <taxon>Ecdysozoa</taxon>
        <taxon>Arthropoda</taxon>
        <taxon>Hexapoda</taxon>
        <taxon>Collembola</taxon>
        <taxon>Symphypleona</taxon>
        <taxon>Sminthuridae</taxon>
        <taxon>Allacma</taxon>
    </lineage>
</organism>
<sequence>MKLLFISVSLQVLIAVVFSLPVKEYSICPKYNNFFGYEPSHVGCCIDHIHCSVPVDLTSNPRILRDVKEMLGPSRIRARRHKRAIASAYEKEKKLSKYYYLCRSTVSVITPVYATSATTNTQVQLLQVPPVMTQSIVVHTCEERETPIVRGYCQQHFKRESVYVVIPSNSTYGDVSFQREYILVGSGCDIAVDDEHGYLHKPYQYASTQGHPYAEEHKSNYQAYNPSLLYQQRYGNSSYPAPQENAYDTPSSPEHSYGSVAPSIAVPINASNPYYETSYEYVQTYGPLNRTVTYSSNKTNRSSIYPEPMNNGTPDSASYPQPYAQSSPTPPKKTGDQPFYPRPEDLMYHPGVQEPRYYGPPGEYSRGSGGKPGPGPQSYNGRRLRGRDDEIYIRDPRYSDPGRATGHSGEVAHGSSPSELYEQPYSIGMPLYSVSGNKERIRSLMTGS</sequence>
<name>A0A8J2PXR4_9HEXA</name>
<dbReference type="PANTHER" id="PTHR41153:SF2">
    <property type="entry name" value="RE41427P"/>
    <property type="match status" value="1"/>
</dbReference>
<evidence type="ECO:0000313" key="3">
    <source>
        <dbReference type="EMBL" id="CAG7837404.1"/>
    </source>
</evidence>
<accession>A0A8J2PXR4</accession>
<feature type="compositionally biased region" description="Basic and acidic residues" evidence="1">
    <location>
        <begin position="386"/>
        <end position="400"/>
    </location>
</feature>
<protein>
    <submittedName>
        <fullName evidence="3">Uncharacterized protein</fullName>
    </submittedName>
</protein>
<evidence type="ECO:0000256" key="1">
    <source>
        <dbReference type="SAM" id="MobiDB-lite"/>
    </source>
</evidence>